<feature type="compositionally biased region" description="Pro residues" evidence="1">
    <location>
        <begin position="65"/>
        <end position="90"/>
    </location>
</feature>
<evidence type="ECO:0008006" key="4">
    <source>
        <dbReference type="Google" id="ProtNLM"/>
    </source>
</evidence>
<dbReference type="Proteomes" id="UP000676246">
    <property type="component" value="Unassembled WGS sequence"/>
</dbReference>
<gene>
    <name evidence="2" type="ORF">KAK03_02055</name>
</gene>
<proteinExistence type="predicted"/>
<name>A0A941BCK6_9BURK</name>
<evidence type="ECO:0000256" key="1">
    <source>
        <dbReference type="SAM" id="MobiDB-lite"/>
    </source>
</evidence>
<evidence type="ECO:0000313" key="2">
    <source>
        <dbReference type="EMBL" id="MBQ0929251.1"/>
    </source>
</evidence>
<sequence>MAGLGLLLGVGAVHLALIDAAMRAAPPGHAAAALVAPSGLRVRLQAAPVDDTPADHPAMTVPATAPTPPRRSAGPPPEPPAPMPTAPPAPAATLPIVPSEPTDHAWPRYATRLPPPRTLRFAVSRGEARGEGRWEWQHDGQRFSSHLSAELDGRRLIEQHSQGGFDGHGLAPERALEREARGAARAVNFQREQGWLSFSGRAQAWALPEGAQDRLSWLPQLLAVLAAQPQWAVGATLRLPVAGADGDLGAWDWTLVDTEPLDGQPALHWQRPARRPYDHRIDLWLEAQAPHWPLAWQWLRTPGGSAVRWSRLDEAP</sequence>
<reference evidence="2 3" key="1">
    <citation type="submission" date="2021-04" db="EMBL/GenBank/DDBJ databases">
        <title>The genome sequence of Ideonella sp. 3Y2.</title>
        <authorList>
            <person name="Liu Y."/>
        </authorList>
    </citation>
    <scope>NUCLEOTIDE SEQUENCE [LARGE SCALE GENOMIC DNA]</scope>
    <source>
        <strain evidence="2 3">3Y2</strain>
    </source>
</reference>
<evidence type="ECO:0000313" key="3">
    <source>
        <dbReference type="Proteomes" id="UP000676246"/>
    </source>
</evidence>
<keyword evidence="3" id="KW-1185">Reference proteome</keyword>
<comment type="caution">
    <text evidence="2">The sequence shown here is derived from an EMBL/GenBank/DDBJ whole genome shotgun (WGS) entry which is preliminary data.</text>
</comment>
<feature type="region of interest" description="Disordered" evidence="1">
    <location>
        <begin position="50"/>
        <end position="111"/>
    </location>
</feature>
<organism evidence="2 3">
    <name type="scientific">Ideonella alba</name>
    <dbReference type="NCBI Taxonomy" id="2824118"/>
    <lineage>
        <taxon>Bacteria</taxon>
        <taxon>Pseudomonadati</taxon>
        <taxon>Pseudomonadota</taxon>
        <taxon>Betaproteobacteria</taxon>
        <taxon>Burkholderiales</taxon>
        <taxon>Sphaerotilaceae</taxon>
        <taxon>Ideonella</taxon>
    </lineage>
</organism>
<dbReference type="EMBL" id="JAGQDD010000001">
    <property type="protein sequence ID" value="MBQ0929251.1"/>
    <property type="molecule type" value="Genomic_DNA"/>
</dbReference>
<dbReference type="RefSeq" id="WP_210851505.1">
    <property type="nucleotide sequence ID" value="NZ_JAGQDD010000001.1"/>
</dbReference>
<accession>A0A941BCK6</accession>
<protein>
    <recommendedName>
        <fullName evidence="4">DUF3108 domain-containing protein</fullName>
    </recommendedName>
</protein>
<dbReference type="AlphaFoldDB" id="A0A941BCK6"/>